<protein>
    <submittedName>
        <fullName evidence="1">Uncharacterized protein</fullName>
    </submittedName>
</protein>
<accession>A0ACB9FL14</accession>
<reference evidence="1 2" key="2">
    <citation type="journal article" date="2022" name="Mol. Ecol. Resour.">
        <title>The genomes of chicory, endive, great burdock and yacon provide insights into Asteraceae paleo-polyploidization history and plant inulin production.</title>
        <authorList>
            <person name="Fan W."/>
            <person name="Wang S."/>
            <person name="Wang H."/>
            <person name="Wang A."/>
            <person name="Jiang F."/>
            <person name="Liu H."/>
            <person name="Zhao H."/>
            <person name="Xu D."/>
            <person name="Zhang Y."/>
        </authorList>
    </citation>
    <scope>NUCLEOTIDE SEQUENCE [LARGE SCALE GENOMIC DNA]</scope>
    <source>
        <strain evidence="2">cv. Niubang</strain>
    </source>
</reference>
<comment type="caution">
    <text evidence="1">The sequence shown here is derived from an EMBL/GenBank/DDBJ whole genome shotgun (WGS) entry which is preliminary data.</text>
</comment>
<reference evidence="2" key="1">
    <citation type="journal article" date="2022" name="Mol. Ecol. Resour.">
        <title>The genomes of chicory, endive, great burdock and yacon provide insights into Asteraceae palaeo-polyploidization history and plant inulin production.</title>
        <authorList>
            <person name="Fan W."/>
            <person name="Wang S."/>
            <person name="Wang H."/>
            <person name="Wang A."/>
            <person name="Jiang F."/>
            <person name="Liu H."/>
            <person name="Zhao H."/>
            <person name="Xu D."/>
            <person name="Zhang Y."/>
        </authorList>
    </citation>
    <scope>NUCLEOTIDE SEQUENCE [LARGE SCALE GENOMIC DNA]</scope>
    <source>
        <strain evidence="2">cv. Niubang</strain>
    </source>
</reference>
<evidence type="ECO:0000313" key="2">
    <source>
        <dbReference type="Proteomes" id="UP001055879"/>
    </source>
</evidence>
<name>A0ACB9FL14_ARCLA</name>
<proteinExistence type="predicted"/>
<evidence type="ECO:0000313" key="1">
    <source>
        <dbReference type="EMBL" id="KAI3771787.1"/>
    </source>
</evidence>
<keyword evidence="2" id="KW-1185">Reference proteome</keyword>
<dbReference type="Proteomes" id="UP001055879">
    <property type="component" value="Linkage Group LG01"/>
</dbReference>
<organism evidence="1 2">
    <name type="scientific">Arctium lappa</name>
    <name type="common">Greater burdock</name>
    <name type="synonym">Lappa major</name>
    <dbReference type="NCBI Taxonomy" id="4217"/>
    <lineage>
        <taxon>Eukaryota</taxon>
        <taxon>Viridiplantae</taxon>
        <taxon>Streptophyta</taxon>
        <taxon>Embryophyta</taxon>
        <taxon>Tracheophyta</taxon>
        <taxon>Spermatophyta</taxon>
        <taxon>Magnoliopsida</taxon>
        <taxon>eudicotyledons</taxon>
        <taxon>Gunneridae</taxon>
        <taxon>Pentapetalae</taxon>
        <taxon>asterids</taxon>
        <taxon>campanulids</taxon>
        <taxon>Asterales</taxon>
        <taxon>Asteraceae</taxon>
        <taxon>Carduoideae</taxon>
        <taxon>Cardueae</taxon>
        <taxon>Arctiinae</taxon>
        <taxon>Arctium</taxon>
    </lineage>
</organism>
<gene>
    <name evidence="1" type="ORF">L6452_02955</name>
</gene>
<dbReference type="EMBL" id="CM042047">
    <property type="protein sequence ID" value="KAI3771787.1"/>
    <property type="molecule type" value="Genomic_DNA"/>
</dbReference>
<sequence>MSPITPEIRASAEIITGNDICKEKIKSLLKEYELPTGLLPAEDIEELGCVKDTGFMWLKQKKNIVHKFEKVSKQVSYATEVTGHVEKCRIKKMTGIKSKEVLIWITVNEVFVDGPPSNKITMKTPTGISKSFPKVAFES</sequence>